<protein>
    <submittedName>
        <fullName evidence="2">Uncharacterized protein</fullName>
    </submittedName>
</protein>
<name>A0A3M7QGU3_BRAPC</name>
<proteinExistence type="predicted"/>
<comment type="caution">
    <text evidence="2">The sequence shown here is derived from an EMBL/GenBank/DDBJ whole genome shotgun (WGS) entry which is preliminary data.</text>
</comment>
<keyword evidence="1" id="KW-0812">Transmembrane</keyword>
<sequence length="102" mass="12162">MNFLFVETTNFLPKTQLFESKRIIYFCFRKCSTKQTLLFTEFKDKLDLAFLSLMIALTYALNSLIIFASTCYYTIVRHAKALFEYQFIRIIISQLIKLYNIN</sequence>
<organism evidence="2 3">
    <name type="scientific">Brachionus plicatilis</name>
    <name type="common">Marine rotifer</name>
    <name type="synonym">Brachionus muelleri</name>
    <dbReference type="NCBI Taxonomy" id="10195"/>
    <lineage>
        <taxon>Eukaryota</taxon>
        <taxon>Metazoa</taxon>
        <taxon>Spiralia</taxon>
        <taxon>Gnathifera</taxon>
        <taxon>Rotifera</taxon>
        <taxon>Eurotatoria</taxon>
        <taxon>Monogononta</taxon>
        <taxon>Pseudotrocha</taxon>
        <taxon>Ploima</taxon>
        <taxon>Brachionidae</taxon>
        <taxon>Brachionus</taxon>
    </lineage>
</organism>
<dbReference type="Proteomes" id="UP000276133">
    <property type="component" value="Unassembled WGS sequence"/>
</dbReference>
<keyword evidence="3" id="KW-1185">Reference proteome</keyword>
<evidence type="ECO:0000313" key="3">
    <source>
        <dbReference type="Proteomes" id="UP000276133"/>
    </source>
</evidence>
<keyword evidence="1" id="KW-1133">Transmembrane helix</keyword>
<reference evidence="2 3" key="1">
    <citation type="journal article" date="2018" name="Sci. Rep.">
        <title>Genomic signatures of local adaptation to the degree of environmental predictability in rotifers.</title>
        <authorList>
            <person name="Franch-Gras L."/>
            <person name="Hahn C."/>
            <person name="Garcia-Roger E.M."/>
            <person name="Carmona M.J."/>
            <person name="Serra M."/>
            <person name="Gomez A."/>
        </authorList>
    </citation>
    <scope>NUCLEOTIDE SEQUENCE [LARGE SCALE GENOMIC DNA]</scope>
    <source>
        <strain evidence="2">HYR1</strain>
    </source>
</reference>
<gene>
    <name evidence="2" type="ORF">BpHYR1_023132</name>
</gene>
<keyword evidence="1" id="KW-0472">Membrane</keyword>
<feature type="transmembrane region" description="Helical" evidence="1">
    <location>
        <begin position="48"/>
        <end position="75"/>
    </location>
</feature>
<dbReference type="AlphaFoldDB" id="A0A3M7QGU3"/>
<accession>A0A3M7QGU3</accession>
<evidence type="ECO:0000313" key="2">
    <source>
        <dbReference type="EMBL" id="RNA10463.1"/>
    </source>
</evidence>
<dbReference type="EMBL" id="REGN01006194">
    <property type="protein sequence ID" value="RNA10463.1"/>
    <property type="molecule type" value="Genomic_DNA"/>
</dbReference>
<evidence type="ECO:0000256" key="1">
    <source>
        <dbReference type="SAM" id="Phobius"/>
    </source>
</evidence>